<organism evidence="2 3">
    <name type="scientific">Tritrichomonas foetus</name>
    <dbReference type="NCBI Taxonomy" id="1144522"/>
    <lineage>
        <taxon>Eukaryota</taxon>
        <taxon>Metamonada</taxon>
        <taxon>Parabasalia</taxon>
        <taxon>Tritrichomonadida</taxon>
        <taxon>Tritrichomonadidae</taxon>
        <taxon>Tritrichomonas</taxon>
    </lineage>
</organism>
<dbReference type="PANTHER" id="PTHR15245">
    <property type="entry name" value="SYMPLEKIN-RELATED"/>
    <property type="match status" value="1"/>
</dbReference>
<dbReference type="Pfam" id="PF12295">
    <property type="entry name" value="Symplekin_C"/>
    <property type="match status" value="1"/>
</dbReference>
<dbReference type="AlphaFoldDB" id="A0A1J4KB82"/>
<evidence type="ECO:0000313" key="2">
    <source>
        <dbReference type="EMBL" id="OHT06725.1"/>
    </source>
</evidence>
<evidence type="ECO:0000259" key="1">
    <source>
        <dbReference type="Pfam" id="PF12295"/>
    </source>
</evidence>
<evidence type="ECO:0000313" key="3">
    <source>
        <dbReference type="Proteomes" id="UP000179807"/>
    </source>
</evidence>
<dbReference type="OrthoDB" id="331600at2759"/>
<dbReference type="RefSeq" id="XP_068359861.1">
    <property type="nucleotide sequence ID" value="XM_068492456.1"/>
</dbReference>
<keyword evidence="3" id="KW-1185">Reference proteome</keyword>
<name>A0A1J4KB82_9EUKA</name>
<dbReference type="VEuPathDB" id="TrichDB:TRFO_05383"/>
<accession>A0A1J4KB82</accession>
<dbReference type="PANTHER" id="PTHR15245:SF20">
    <property type="entry name" value="SYMPLEKIN"/>
    <property type="match status" value="1"/>
</dbReference>
<proteinExistence type="predicted"/>
<dbReference type="InterPro" id="IPR021850">
    <property type="entry name" value="Symplekin/Pta1"/>
</dbReference>
<feature type="domain" description="Symplekin C-terminal" evidence="1">
    <location>
        <begin position="204"/>
        <end position="376"/>
    </location>
</feature>
<dbReference type="Proteomes" id="UP000179807">
    <property type="component" value="Unassembled WGS sequence"/>
</dbReference>
<sequence>MTDTTIDLENLNKNIREQCEKISNSPESIATILSELKNIINNQENFEIKPILDLCVHKNEKVRTPVIKFVLELNSKEKFKPIIEKFAIDAFLSTHFYSNPAESIVQDSLFFAIAEKDMNMLIPMIKFFGNSSTTMKNNLLSRFTKMAPKYKINLTILEECFKIYPEHKESIEFIHFILLQQSRLAALSPLVINSIKNQFEKTKDARFLIPILSNLKPSEFLDAIPFILKLQGPALKTFVWSLLAAKSAPFNGVQFLFEVHKIEMSQPEFKSAIEIVNYSVECKNFVNCQMLCTVIDQVARLGNLDLVLYTANKTMELYSESQRIILGRILPKVIERGICDKKATWEQLKNMLYALKPQSNKVILMLPKAFLASFLQAHPDIKPSLRTFAQTQGNVNSDIMQIINA</sequence>
<dbReference type="GO" id="GO:0005847">
    <property type="term" value="C:mRNA cleavage and polyadenylation specificity factor complex"/>
    <property type="evidence" value="ECO:0007669"/>
    <property type="project" value="TreeGrafter"/>
</dbReference>
<reference evidence="2" key="1">
    <citation type="submission" date="2016-10" db="EMBL/GenBank/DDBJ databases">
        <authorList>
            <person name="Benchimol M."/>
            <person name="Almeida L.G."/>
            <person name="Vasconcelos A.T."/>
            <person name="Perreira-Neves A."/>
            <person name="Rosa I.A."/>
            <person name="Tasca T."/>
            <person name="Bogo M.R."/>
            <person name="de Souza W."/>
        </authorList>
    </citation>
    <scope>NUCLEOTIDE SEQUENCE [LARGE SCALE GENOMIC DNA]</scope>
    <source>
        <strain evidence="2">K</strain>
    </source>
</reference>
<dbReference type="GeneID" id="94827160"/>
<gene>
    <name evidence="2" type="ORF">TRFO_05383</name>
</gene>
<dbReference type="EMBL" id="MLAK01000716">
    <property type="protein sequence ID" value="OHT06725.1"/>
    <property type="molecule type" value="Genomic_DNA"/>
</dbReference>
<comment type="caution">
    <text evidence="2">The sequence shown here is derived from an EMBL/GenBank/DDBJ whole genome shotgun (WGS) entry which is preliminary data.</text>
</comment>
<dbReference type="InterPro" id="IPR022075">
    <property type="entry name" value="Symplekin_C"/>
</dbReference>
<protein>
    <recommendedName>
        <fullName evidence="1">Symplekin C-terminal domain-containing protein</fullName>
    </recommendedName>
</protein>